<proteinExistence type="predicted"/>
<feature type="compositionally biased region" description="Polar residues" evidence="1">
    <location>
        <begin position="1"/>
        <end position="10"/>
    </location>
</feature>
<dbReference type="AlphaFoldDB" id="A0A0C3QT36"/>
<dbReference type="InterPro" id="IPR007250">
    <property type="entry name" value="HSP9_HSP12"/>
</dbReference>
<keyword evidence="3" id="KW-1185">Reference proteome</keyword>
<dbReference type="Pfam" id="PF04119">
    <property type="entry name" value="HSP9_HSP12"/>
    <property type="match status" value="1"/>
</dbReference>
<reference evidence="2 3" key="1">
    <citation type="submission" date="2014-04" db="EMBL/GenBank/DDBJ databases">
        <authorList>
            <consortium name="DOE Joint Genome Institute"/>
            <person name="Kuo A."/>
            <person name="Girlanda M."/>
            <person name="Perotto S."/>
            <person name="Kohler A."/>
            <person name="Nagy L.G."/>
            <person name="Floudas D."/>
            <person name="Copeland A."/>
            <person name="Barry K.W."/>
            <person name="Cichocki N."/>
            <person name="Veneault-Fourrey C."/>
            <person name="LaButti K."/>
            <person name="Lindquist E.A."/>
            <person name="Lipzen A."/>
            <person name="Lundell T."/>
            <person name="Morin E."/>
            <person name="Murat C."/>
            <person name="Sun H."/>
            <person name="Tunlid A."/>
            <person name="Henrissat B."/>
            <person name="Grigoriev I.V."/>
            <person name="Hibbett D.S."/>
            <person name="Martin F."/>
            <person name="Nordberg H.P."/>
            <person name="Cantor M.N."/>
            <person name="Hua S.X."/>
        </authorList>
    </citation>
    <scope>NUCLEOTIDE SEQUENCE [LARGE SCALE GENOMIC DNA]</scope>
    <source>
        <strain evidence="2 3">MUT 4182</strain>
    </source>
</reference>
<dbReference type="Gene3D" id="6.10.280.100">
    <property type="match status" value="1"/>
</dbReference>
<evidence type="ECO:0000313" key="3">
    <source>
        <dbReference type="Proteomes" id="UP000054248"/>
    </source>
</evidence>
<dbReference type="HOGENOM" id="CLU_102617_3_0_1"/>
<feature type="compositionally biased region" description="Polar residues" evidence="1">
    <location>
        <begin position="36"/>
        <end position="68"/>
    </location>
</feature>
<gene>
    <name evidence="2" type="ORF">M407DRAFT_19643</name>
</gene>
<evidence type="ECO:0000256" key="1">
    <source>
        <dbReference type="SAM" id="MobiDB-lite"/>
    </source>
</evidence>
<dbReference type="Proteomes" id="UP000054248">
    <property type="component" value="Unassembled WGS sequence"/>
</dbReference>
<reference evidence="3" key="2">
    <citation type="submission" date="2015-01" db="EMBL/GenBank/DDBJ databases">
        <title>Evolutionary Origins and Diversification of the Mycorrhizal Mutualists.</title>
        <authorList>
            <consortium name="DOE Joint Genome Institute"/>
            <consortium name="Mycorrhizal Genomics Consortium"/>
            <person name="Kohler A."/>
            <person name="Kuo A."/>
            <person name="Nagy L.G."/>
            <person name="Floudas D."/>
            <person name="Copeland A."/>
            <person name="Barry K.W."/>
            <person name="Cichocki N."/>
            <person name="Veneault-Fourrey C."/>
            <person name="LaButti K."/>
            <person name="Lindquist E.A."/>
            <person name="Lipzen A."/>
            <person name="Lundell T."/>
            <person name="Morin E."/>
            <person name="Murat C."/>
            <person name="Riley R."/>
            <person name="Ohm R."/>
            <person name="Sun H."/>
            <person name="Tunlid A."/>
            <person name="Henrissat B."/>
            <person name="Grigoriev I.V."/>
            <person name="Hibbett D.S."/>
            <person name="Martin F."/>
        </authorList>
    </citation>
    <scope>NUCLEOTIDE SEQUENCE [LARGE SCALE GENOMIC DNA]</scope>
    <source>
        <strain evidence="3">MUT 4182</strain>
    </source>
</reference>
<dbReference type="OrthoDB" id="2348401at2759"/>
<feature type="region of interest" description="Disordered" evidence="1">
    <location>
        <begin position="1"/>
        <end position="83"/>
    </location>
</feature>
<sequence length="83" mass="8718">MSDTGRQSLTDKAGAALKPDSEKSTTEHIGDKFKGTSDSVASSMQPQSEKSTTQKMGDTMSSGNTNESLLDKAKNAMGMGNKD</sequence>
<dbReference type="EMBL" id="KN822964">
    <property type="protein sequence ID" value="KIO31264.1"/>
    <property type="molecule type" value="Genomic_DNA"/>
</dbReference>
<dbReference type="STRING" id="1051891.A0A0C3QT36"/>
<name>A0A0C3QT36_9AGAM</name>
<evidence type="ECO:0008006" key="4">
    <source>
        <dbReference type="Google" id="ProtNLM"/>
    </source>
</evidence>
<protein>
    <recommendedName>
        <fullName evidence="4">Chaperone/heat shock protein Hsp12</fullName>
    </recommendedName>
</protein>
<evidence type="ECO:0000313" key="2">
    <source>
        <dbReference type="EMBL" id="KIO31264.1"/>
    </source>
</evidence>
<feature type="compositionally biased region" description="Basic and acidic residues" evidence="1">
    <location>
        <begin position="19"/>
        <end position="35"/>
    </location>
</feature>
<accession>A0A0C3QT36</accession>
<organism evidence="2 3">
    <name type="scientific">Tulasnella calospora MUT 4182</name>
    <dbReference type="NCBI Taxonomy" id="1051891"/>
    <lineage>
        <taxon>Eukaryota</taxon>
        <taxon>Fungi</taxon>
        <taxon>Dikarya</taxon>
        <taxon>Basidiomycota</taxon>
        <taxon>Agaricomycotina</taxon>
        <taxon>Agaricomycetes</taxon>
        <taxon>Cantharellales</taxon>
        <taxon>Tulasnellaceae</taxon>
        <taxon>Tulasnella</taxon>
    </lineage>
</organism>
<dbReference type="PIRSF" id="PIRSF002590">
    <property type="entry name" value="HSP9/HSP12_fun"/>
    <property type="match status" value="1"/>
</dbReference>